<evidence type="ECO:0000313" key="8">
    <source>
        <dbReference type="Proteomes" id="UP000053095"/>
    </source>
</evidence>
<dbReference type="EMBL" id="DF933840">
    <property type="protein sequence ID" value="GAM43094.1"/>
    <property type="molecule type" value="Genomic_DNA"/>
</dbReference>
<dbReference type="PANTHER" id="PTHR47338:SF29">
    <property type="entry name" value="ZN(2)-C6 FUNGAL-TYPE DOMAIN-CONTAINING PROTEIN"/>
    <property type="match status" value="1"/>
</dbReference>
<keyword evidence="5" id="KW-0539">Nucleus</keyword>
<dbReference type="Proteomes" id="UP000053095">
    <property type="component" value="Unassembled WGS sequence"/>
</dbReference>
<gene>
    <name evidence="7" type="ORF">TCE0_044f17628</name>
</gene>
<keyword evidence="3" id="KW-0805">Transcription regulation</keyword>
<keyword evidence="6" id="KW-0812">Transmembrane</keyword>
<protein>
    <submittedName>
        <fullName evidence="7">Uncharacterized protein</fullName>
    </submittedName>
</protein>
<evidence type="ECO:0000256" key="3">
    <source>
        <dbReference type="ARBA" id="ARBA00023015"/>
    </source>
</evidence>
<keyword evidence="2" id="KW-0479">Metal-binding</keyword>
<organism evidence="7 8">
    <name type="scientific">Talaromyces pinophilus</name>
    <name type="common">Penicillium pinophilum</name>
    <dbReference type="NCBI Taxonomy" id="128442"/>
    <lineage>
        <taxon>Eukaryota</taxon>
        <taxon>Fungi</taxon>
        <taxon>Dikarya</taxon>
        <taxon>Ascomycota</taxon>
        <taxon>Pezizomycotina</taxon>
        <taxon>Eurotiomycetes</taxon>
        <taxon>Eurotiomycetidae</taxon>
        <taxon>Eurotiales</taxon>
        <taxon>Trichocomaceae</taxon>
        <taxon>Talaromyces</taxon>
        <taxon>Talaromyces sect. Talaromyces</taxon>
    </lineage>
</organism>
<keyword evidence="6" id="KW-1133">Transmembrane helix</keyword>
<keyword evidence="6" id="KW-0472">Membrane</keyword>
<evidence type="ECO:0000256" key="2">
    <source>
        <dbReference type="ARBA" id="ARBA00022723"/>
    </source>
</evidence>
<keyword evidence="4" id="KW-0804">Transcription</keyword>
<evidence type="ECO:0000256" key="1">
    <source>
        <dbReference type="ARBA" id="ARBA00004123"/>
    </source>
</evidence>
<dbReference type="PANTHER" id="PTHR47338">
    <property type="entry name" value="ZN(II)2CYS6 TRANSCRIPTION FACTOR (EUROFUNG)-RELATED"/>
    <property type="match status" value="1"/>
</dbReference>
<reference evidence="8" key="1">
    <citation type="journal article" date="2015" name="Genome Announc.">
        <title>Draft genome sequence of Talaromyces cellulolyticus strain Y-94, a source of lignocellulosic biomass-degrading enzymes.</title>
        <authorList>
            <person name="Fujii T."/>
            <person name="Koike H."/>
            <person name="Sawayama S."/>
            <person name="Yano S."/>
            <person name="Inoue H."/>
        </authorList>
    </citation>
    <scope>NUCLEOTIDE SEQUENCE [LARGE SCALE GENOMIC DNA]</scope>
    <source>
        <strain evidence="8">Y-94</strain>
    </source>
</reference>
<evidence type="ECO:0000256" key="4">
    <source>
        <dbReference type="ARBA" id="ARBA00023163"/>
    </source>
</evidence>
<accession>A0A478EDH1</accession>
<dbReference type="GO" id="GO:0005634">
    <property type="term" value="C:nucleus"/>
    <property type="evidence" value="ECO:0007669"/>
    <property type="project" value="UniProtKB-SubCell"/>
</dbReference>
<evidence type="ECO:0000313" key="7">
    <source>
        <dbReference type="EMBL" id="GAM43094.1"/>
    </source>
</evidence>
<sequence>MDAQLWSSRPISKDRVRWACFVKSCITEPAPGCHFLDLNLDTKTMIERGFPQPDRGESYSTTRDGYVDWLVWDETFSQTSVIYMLEAFRLWRKTKEYVRKLEESNYQSCLAAFFELDGSLQQFHSSLPSEFKSENLMSRSEREPLQRNAFFILSIYHLSMIFLHSSMVPALSLSTAGKAIPPTVIKISSKTATTHAERFAKMTREYLKTTPEIAKIPSFVGYCAFVTGMVLSAVMTFIGPERGQGVRRDGAVCALLLWELKVYWPTLQCFYQDLETHFRLSEFDYTSLLNNNRQAHDSPKTTDMNDSSVAAFIAASCYLTYSPKSLLAHPPIRMILVATPEIRVNQ</sequence>
<keyword evidence="8" id="KW-1185">Reference proteome</keyword>
<name>A0A478EDH1_TALPI</name>
<comment type="subcellular location">
    <subcellularLocation>
        <location evidence="1">Nucleus</location>
    </subcellularLocation>
</comment>
<feature type="transmembrane region" description="Helical" evidence="6">
    <location>
        <begin position="219"/>
        <end position="238"/>
    </location>
</feature>
<dbReference type="AlphaFoldDB" id="A0A478EDH1"/>
<evidence type="ECO:0000256" key="5">
    <source>
        <dbReference type="ARBA" id="ARBA00023242"/>
    </source>
</evidence>
<dbReference type="GO" id="GO:0046872">
    <property type="term" value="F:metal ion binding"/>
    <property type="evidence" value="ECO:0007669"/>
    <property type="project" value="UniProtKB-KW"/>
</dbReference>
<proteinExistence type="predicted"/>
<dbReference type="CDD" id="cd12148">
    <property type="entry name" value="fungal_TF_MHR"/>
    <property type="match status" value="1"/>
</dbReference>
<evidence type="ECO:0000256" key="6">
    <source>
        <dbReference type="SAM" id="Phobius"/>
    </source>
</evidence>
<dbReference type="GO" id="GO:0000981">
    <property type="term" value="F:DNA-binding transcription factor activity, RNA polymerase II-specific"/>
    <property type="evidence" value="ECO:0007669"/>
    <property type="project" value="InterPro"/>
</dbReference>
<feature type="transmembrane region" description="Helical" evidence="6">
    <location>
        <begin position="149"/>
        <end position="168"/>
    </location>
</feature>
<dbReference type="InterPro" id="IPR050815">
    <property type="entry name" value="TF_fung"/>
</dbReference>